<feature type="compositionally biased region" description="Basic and acidic residues" evidence="7">
    <location>
        <begin position="560"/>
        <end position="571"/>
    </location>
</feature>
<evidence type="ECO:0000256" key="4">
    <source>
        <dbReference type="ARBA" id="ARBA00023015"/>
    </source>
</evidence>
<keyword evidence="3" id="KW-0862">Zinc</keyword>
<evidence type="ECO:0000256" key="2">
    <source>
        <dbReference type="ARBA" id="ARBA00022771"/>
    </source>
</evidence>
<protein>
    <recommendedName>
        <fullName evidence="8">GATA-type domain-containing protein</fullName>
    </recommendedName>
</protein>
<dbReference type="GO" id="GO:0008270">
    <property type="term" value="F:zinc ion binding"/>
    <property type="evidence" value="ECO:0007669"/>
    <property type="project" value="UniProtKB-KW"/>
</dbReference>
<feature type="compositionally biased region" description="Low complexity" evidence="7">
    <location>
        <begin position="443"/>
        <end position="460"/>
    </location>
</feature>
<dbReference type="Gene3D" id="3.30.50.10">
    <property type="entry name" value="Erythroid Transcription Factor GATA-1, subunit A"/>
    <property type="match status" value="1"/>
</dbReference>
<keyword evidence="1" id="KW-0479">Metal-binding</keyword>
<evidence type="ECO:0000256" key="5">
    <source>
        <dbReference type="ARBA" id="ARBA00023163"/>
    </source>
</evidence>
<dbReference type="SMART" id="SM00401">
    <property type="entry name" value="ZnF_GATA"/>
    <property type="match status" value="1"/>
</dbReference>
<dbReference type="Pfam" id="PF00320">
    <property type="entry name" value="GATA"/>
    <property type="match status" value="1"/>
</dbReference>
<dbReference type="Proteomes" id="UP000298390">
    <property type="component" value="Unassembled WGS sequence"/>
</dbReference>
<evidence type="ECO:0000313" key="9">
    <source>
        <dbReference type="EMBL" id="TFY60685.1"/>
    </source>
</evidence>
<dbReference type="GO" id="GO:0006355">
    <property type="term" value="P:regulation of DNA-templated transcription"/>
    <property type="evidence" value="ECO:0007669"/>
    <property type="project" value="InterPro"/>
</dbReference>
<dbReference type="InterPro" id="IPR013088">
    <property type="entry name" value="Znf_NHR/GATA"/>
</dbReference>
<dbReference type="EMBL" id="SEKV01000242">
    <property type="protein sequence ID" value="TFY60685.1"/>
    <property type="molecule type" value="Genomic_DNA"/>
</dbReference>
<proteinExistence type="predicted"/>
<feature type="domain" description="GATA-type" evidence="8">
    <location>
        <begin position="549"/>
        <end position="579"/>
    </location>
</feature>
<sequence length="829" mass="90336">MSFLTSSQRNYDGLSHSDVAQLPPIHSSVSRIPMHPLSSFDNLPPVTQLPPLASAPPTPSNAVPPSPVQDRPVTLPRLGQTRCYWCLLTPDLQFIYLDPVLAHHLGEQADLLISKSLLTYVHPDEQASAKLDLGSVLESRTLHGSVTRVRYSRLSRVRRLLGYQGPTNEFADADKVSVDTSYMAVDLVINWASDGLVLCFMHAVVDLSPRDNDEHNKTSWTNWCGTPYMNTEQVQILYQRLLAVVPQPLSMSRVFQILLNQPERSLYMSWPPEHQEPGGPTSKDFARLAQDVQISNAVSSGTDAKTSCTRRYKAHQTMHFGADNSKEVESIFIPHGSSAKYASSLNNADRIEAGSIIFACHKVHPSTRDLNPNDAASQSQHYANHPYQDPAHPAYNLPPVLSQYPSNMSSAHYPPQHYAPNNWSHAPESPSSQGHYQWNPQGSALSSGPSVSSMRSSSYQQPPPAPQHQWPSQPPYLDAHAGASSYSPQGTPSGSSFSAPPPHDEAPPSPGSDYVPPSRVTHRRGSNNSREQYGNGGRSTGNPPVGVPRCSSCKVTQSPEWRKGPSGKKDLCNACGLRYARSRAKKEGGPSQQSRRRKDRVFNSMQKDHSPSGSPGPSGYQPIPRRGSYYDDASFGSASSNGSPGAPDLYAPSAHAGPNFKGLSPSPSPTPGAGMQHHPHQPYMPYSHPHQGPPHPHLHAPQNTHPDAPGRYPNSFYSVPPPAPPHPHSHQQSTLHHMSSHSSLHSNGSYSQPLAGPGQPPRLDPIVPVPYGAGGRMSPSPIGGSPLSTSFSSASYERERPFKMQDDREGMPPSPVSVDPRNRRSPYKE</sequence>
<evidence type="ECO:0000256" key="6">
    <source>
        <dbReference type="PROSITE-ProRule" id="PRU00094"/>
    </source>
</evidence>
<dbReference type="PROSITE" id="PS00344">
    <property type="entry name" value="GATA_ZN_FINGER_1"/>
    <property type="match status" value="1"/>
</dbReference>
<organism evidence="9 10">
    <name type="scientific">Rhodofomes roseus</name>
    <dbReference type="NCBI Taxonomy" id="34475"/>
    <lineage>
        <taxon>Eukaryota</taxon>
        <taxon>Fungi</taxon>
        <taxon>Dikarya</taxon>
        <taxon>Basidiomycota</taxon>
        <taxon>Agaricomycotina</taxon>
        <taxon>Agaricomycetes</taxon>
        <taxon>Polyporales</taxon>
        <taxon>Rhodofomes</taxon>
    </lineage>
</organism>
<evidence type="ECO:0000256" key="7">
    <source>
        <dbReference type="SAM" id="MobiDB-lite"/>
    </source>
</evidence>
<evidence type="ECO:0000259" key="8">
    <source>
        <dbReference type="PROSITE" id="PS50114"/>
    </source>
</evidence>
<dbReference type="PANTHER" id="PTHR47172:SF24">
    <property type="entry name" value="GATA ZINC FINGER DOMAIN-CONTAINING PROTEIN 14-RELATED"/>
    <property type="match status" value="1"/>
</dbReference>
<keyword evidence="4" id="KW-0805">Transcription regulation</keyword>
<gene>
    <name evidence="9" type="ORF">EVJ58_g4987</name>
</gene>
<feature type="compositionally biased region" description="Basic and acidic residues" evidence="7">
    <location>
        <begin position="820"/>
        <end position="829"/>
    </location>
</feature>
<feature type="compositionally biased region" description="Low complexity" evidence="7">
    <location>
        <begin position="730"/>
        <end position="752"/>
    </location>
</feature>
<dbReference type="PANTHER" id="PTHR47172">
    <property type="entry name" value="OS01G0976800 PROTEIN"/>
    <property type="match status" value="1"/>
</dbReference>
<dbReference type="AlphaFoldDB" id="A0A4Y9YEB9"/>
<dbReference type="SUPFAM" id="SSF57716">
    <property type="entry name" value="Glucocorticoid receptor-like (DNA-binding domain)"/>
    <property type="match status" value="1"/>
</dbReference>
<feature type="compositionally biased region" description="Low complexity" evidence="7">
    <location>
        <begin position="631"/>
        <end position="648"/>
    </location>
</feature>
<dbReference type="InterPro" id="IPR000679">
    <property type="entry name" value="Znf_GATA"/>
</dbReference>
<feature type="compositionally biased region" description="Polar residues" evidence="7">
    <location>
        <begin position="368"/>
        <end position="382"/>
    </location>
</feature>
<feature type="compositionally biased region" description="Pro residues" evidence="7">
    <location>
        <begin position="53"/>
        <end position="67"/>
    </location>
</feature>
<dbReference type="PROSITE" id="PS50114">
    <property type="entry name" value="GATA_ZN_FINGER_2"/>
    <property type="match status" value="1"/>
</dbReference>
<accession>A0A4Y9YEB9</accession>
<dbReference type="CDD" id="cd00202">
    <property type="entry name" value="ZnF_GATA"/>
    <property type="match status" value="1"/>
</dbReference>
<keyword evidence="2 6" id="KW-0863">Zinc-finger</keyword>
<comment type="caution">
    <text evidence="9">The sequence shown here is derived from an EMBL/GenBank/DDBJ whole genome shotgun (WGS) entry which is preliminary data.</text>
</comment>
<feature type="compositionally biased region" description="Polar residues" evidence="7">
    <location>
        <begin position="484"/>
        <end position="497"/>
    </location>
</feature>
<evidence type="ECO:0000256" key="3">
    <source>
        <dbReference type="ARBA" id="ARBA00022833"/>
    </source>
</evidence>
<evidence type="ECO:0000313" key="10">
    <source>
        <dbReference type="Proteomes" id="UP000298390"/>
    </source>
</evidence>
<evidence type="ECO:0000256" key="1">
    <source>
        <dbReference type="ARBA" id="ARBA00022723"/>
    </source>
</evidence>
<feature type="compositionally biased region" description="Basic and acidic residues" evidence="7">
    <location>
        <begin position="796"/>
        <end position="810"/>
    </location>
</feature>
<keyword evidence="5" id="KW-0804">Transcription</keyword>
<dbReference type="STRING" id="34475.A0A4Y9YEB9"/>
<feature type="region of interest" description="Disordered" evidence="7">
    <location>
        <begin position="368"/>
        <end position="829"/>
    </location>
</feature>
<name>A0A4Y9YEB9_9APHY</name>
<feature type="compositionally biased region" description="Polar residues" evidence="7">
    <location>
        <begin position="419"/>
        <end position="442"/>
    </location>
</feature>
<feature type="compositionally biased region" description="Polar residues" evidence="7">
    <location>
        <begin position="786"/>
        <end position="795"/>
    </location>
</feature>
<reference evidence="9 10" key="1">
    <citation type="submission" date="2019-01" db="EMBL/GenBank/DDBJ databases">
        <title>Genome sequencing of the rare red list fungi Fomitopsis rosea.</title>
        <authorList>
            <person name="Buettner E."/>
            <person name="Kellner H."/>
        </authorList>
    </citation>
    <scope>NUCLEOTIDE SEQUENCE [LARGE SCALE GENOMIC DNA]</scope>
    <source>
        <strain evidence="9 10">DSM 105464</strain>
    </source>
</reference>
<dbReference type="GO" id="GO:0043565">
    <property type="term" value="F:sequence-specific DNA binding"/>
    <property type="evidence" value="ECO:0007669"/>
    <property type="project" value="InterPro"/>
</dbReference>
<feature type="region of interest" description="Disordered" evidence="7">
    <location>
        <begin position="46"/>
        <end position="73"/>
    </location>
</feature>